<feature type="domain" description="EGF-like" evidence="23">
    <location>
        <begin position="869"/>
        <end position="909"/>
    </location>
</feature>
<dbReference type="Ensembl" id="ENSCCET00000032492.1">
    <property type="protein sequence ID" value="ENSCCEP00000021388.1"/>
    <property type="gene ID" value="ENSCCEG00000019393.1"/>
</dbReference>
<keyword evidence="10" id="KW-0325">Glycoprotein</keyword>
<evidence type="ECO:0000256" key="9">
    <source>
        <dbReference type="ARBA" id="ARBA00023157"/>
    </source>
</evidence>
<feature type="compositionally biased region" description="Polar residues" evidence="22">
    <location>
        <begin position="128"/>
        <end position="137"/>
    </location>
</feature>
<comment type="subunit">
    <text evidence="17">Interacts with TGFB1; associates via disulfide bonds with the Latency-associated peptide chain (LAP) regulatory chain of TGFB1, leading to regulate activation of TGF-beta-1. LTBP1 does not bind directly to TGF-beta-1, the active chain of TGFB1. Interacts (via C-terminal domain) with FBN1 (via N-terminal domain). Interacts with FBN2. Interacts with ADAMTSL2. Interacts with EFEMP2.</text>
</comment>
<comment type="subcellular location">
    <subcellularLocation>
        <location evidence="1">Secreted</location>
        <location evidence="1">Extracellular space</location>
        <location evidence="1">Extracellular matrix</location>
    </subcellularLocation>
</comment>
<evidence type="ECO:0000256" key="6">
    <source>
        <dbReference type="ARBA" id="ARBA00022674"/>
    </source>
</evidence>
<dbReference type="PROSITE" id="PS00010">
    <property type="entry name" value="ASX_HYDROXYL"/>
    <property type="match status" value="11"/>
</dbReference>
<dbReference type="InterPro" id="IPR018097">
    <property type="entry name" value="EGF_Ca-bd_CS"/>
</dbReference>
<dbReference type="FunFam" id="2.10.25.10:FF:000273">
    <property type="entry name" value="Putative latent-transforming growth factor beta-binding protein 2"/>
    <property type="match status" value="1"/>
</dbReference>
<keyword evidence="6" id="KW-0358">Heparin-binding</keyword>
<keyword evidence="5" id="KW-0597">Phosphoprotein</keyword>
<dbReference type="InterPro" id="IPR009030">
    <property type="entry name" value="Growth_fac_rcpt_cys_sf"/>
</dbReference>
<feature type="domain" description="TB" evidence="24">
    <location>
        <begin position="459"/>
        <end position="511"/>
    </location>
</feature>
<feature type="domain" description="EGF-like" evidence="23">
    <location>
        <begin position="1256"/>
        <end position="1296"/>
    </location>
</feature>
<keyword evidence="26" id="KW-1185">Reference proteome</keyword>
<keyword evidence="9 21" id="KW-1015">Disulfide bond</keyword>
<dbReference type="InterPro" id="IPR000742">
    <property type="entry name" value="EGF"/>
</dbReference>
<dbReference type="Pfam" id="PF00683">
    <property type="entry name" value="TB"/>
    <property type="match status" value="4"/>
</dbReference>
<evidence type="ECO:0000256" key="17">
    <source>
        <dbReference type="ARBA" id="ARBA00062844"/>
    </source>
</evidence>
<evidence type="ECO:0000313" key="26">
    <source>
        <dbReference type="Proteomes" id="UP000694410"/>
    </source>
</evidence>
<dbReference type="SMART" id="SM00179">
    <property type="entry name" value="EGF_CA"/>
    <property type="match status" value="17"/>
</dbReference>
<evidence type="ECO:0000256" key="20">
    <source>
        <dbReference type="ARBA" id="ARBA00075443"/>
    </source>
</evidence>
<dbReference type="Gene3D" id="2.10.25.10">
    <property type="entry name" value="Laminin"/>
    <property type="match status" value="18"/>
</dbReference>
<dbReference type="PROSITE" id="PS50026">
    <property type="entry name" value="EGF_3"/>
    <property type="match status" value="13"/>
</dbReference>
<dbReference type="GO" id="GO:0008201">
    <property type="term" value="F:heparin binding"/>
    <property type="evidence" value="ECO:0007669"/>
    <property type="project" value="UniProtKB-KW"/>
</dbReference>
<evidence type="ECO:0000256" key="19">
    <source>
        <dbReference type="ARBA" id="ARBA00072997"/>
    </source>
</evidence>
<evidence type="ECO:0000256" key="5">
    <source>
        <dbReference type="ARBA" id="ARBA00022553"/>
    </source>
</evidence>
<organism evidence="25 26">
    <name type="scientific">Cyanistes caeruleus</name>
    <name type="common">Eurasian blue tit</name>
    <name type="synonym">Parus caeruleus</name>
    <dbReference type="NCBI Taxonomy" id="156563"/>
    <lineage>
        <taxon>Eukaryota</taxon>
        <taxon>Metazoa</taxon>
        <taxon>Chordata</taxon>
        <taxon>Craniata</taxon>
        <taxon>Vertebrata</taxon>
        <taxon>Euteleostomi</taxon>
        <taxon>Archelosauria</taxon>
        <taxon>Archosauria</taxon>
        <taxon>Dinosauria</taxon>
        <taxon>Saurischia</taxon>
        <taxon>Theropoda</taxon>
        <taxon>Coelurosauria</taxon>
        <taxon>Aves</taxon>
        <taxon>Neognathae</taxon>
        <taxon>Neoaves</taxon>
        <taxon>Telluraves</taxon>
        <taxon>Australaves</taxon>
        <taxon>Passeriformes</taxon>
        <taxon>Paridae</taxon>
        <taxon>Cyanistes</taxon>
    </lineage>
</organism>
<feature type="domain" description="EGF-like" evidence="23">
    <location>
        <begin position="761"/>
        <end position="801"/>
    </location>
</feature>
<dbReference type="Pfam" id="PF12662">
    <property type="entry name" value="cEGF"/>
    <property type="match status" value="1"/>
</dbReference>
<evidence type="ECO:0000259" key="23">
    <source>
        <dbReference type="PROSITE" id="PS50026"/>
    </source>
</evidence>
<feature type="region of interest" description="Disordered" evidence="22">
    <location>
        <begin position="80"/>
        <end position="137"/>
    </location>
</feature>
<dbReference type="FunFam" id="2.10.25.10:FF:000115">
    <property type="entry name" value="latent-transforming growth factor beta-binding protein 4 isoform X2"/>
    <property type="match status" value="1"/>
</dbReference>
<comment type="function">
    <text evidence="15">Key regulator of transforming growth factor beta (TGFB1, TGFB2 and TGFB3) that controls TGF-beta activation by maintaining it in a latent state during storage in extracellular space. Associates specifically via disulfide bonds with the Latency-associated peptide (LAP), which is the regulatory chain of TGF-beta, and regulates integrin-dependent activation of TGF-beta. Outcompeted by LRRC32/GARP for binding to LAP regulatory chain of TGF-beta.</text>
</comment>
<keyword evidence="2" id="KW-0964">Secreted</keyword>
<comment type="subunit">
    <text evidence="16">Forms part of the large latent transforming growth factor beta precursor complex; removal is essential for activation of complex. Interacts with SDC4. Interacts (via C-terminal domain) with FBN1 (via N-terminal domain) in a Ca(+2)-dependent manner.</text>
</comment>
<dbReference type="PROSITE" id="PS01186">
    <property type="entry name" value="EGF_2"/>
    <property type="match status" value="9"/>
</dbReference>
<dbReference type="InterPro" id="IPR000152">
    <property type="entry name" value="EGF-type_Asp/Asn_hydroxyl_site"/>
</dbReference>
<evidence type="ECO:0000256" key="8">
    <source>
        <dbReference type="ARBA" id="ARBA00022737"/>
    </source>
</evidence>
<dbReference type="FunFam" id="2.10.25.10:FF:000194">
    <property type="entry name" value="Latent transforming growth factor beta binding protein 2"/>
    <property type="match status" value="2"/>
</dbReference>
<dbReference type="SUPFAM" id="SSF57184">
    <property type="entry name" value="Growth factor receptor domain"/>
    <property type="match status" value="3"/>
</dbReference>
<evidence type="ECO:0000313" key="25">
    <source>
        <dbReference type="Ensembl" id="ENSCCEP00000021388.1"/>
    </source>
</evidence>
<evidence type="ECO:0000256" key="12">
    <source>
        <dbReference type="ARBA" id="ARBA00023278"/>
    </source>
</evidence>
<dbReference type="Proteomes" id="UP000694410">
    <property type="component" value="Unplaced"/>
</dbReference>
<protein>
    <recommendedName>
        <fullName evidence="18">Latent-transforming growth factor beta-binding protein 1</fullName>
    </recommendedName>
    <alternativeName>
        <fullName evidence="19">Latent-transforming growth factor beta-binding protein 2</fullName>
    </alternativeName>
    <alternativeName>
        <fullName evidence="20">Transforming growth factor beta-1-binding protein 1</fullName>
    </alternativeName>
</protein>
<dbReference type="FunFam" id="3.90.290.10:FF:000001">
    <property type="entry name" value="Latent-transforming growth factor beta-binding protein 3 isoform 1"/>
    <property type="match status" value="1"/>
</dbReference>
<feature type="domain" description="EGF-like" evidence="23">
    <location>
        <begin position="1037"/>
        <end position="1078"/>
    </location>
</feature>
<feature type="domain" description="EGF-like" evidence="23">
    <location>
        <begin position="638"/>
        <end position="674"/>
    </location>
</feature>
<dbReference type="InterPro" id="IPR017878">
    <property type="entry name" value="TB_dom"/>
</dbReference>
<evidence type="ECO:0000256" key="11">
    <source>
        <dbReference type="ARBA" id="ARBA00023183"/>
    </source>
</evidence>
<dbReference type="PANTHER" id="PTHR47333:SF4">
    <property type="entry name" value="EGF-LIKE DOMAIN-CONTAINING PROTEIN"/>
    <property type="match status" value="1"/>
</dbReference>
<evidence type="ECO:0000256" key="18">
    <source>
        <dbReference type="ARBA" id="ARBA00072992"/>
    </source>
</evidence>
<feature type="domain" description="EGF-like" evidence="23">
    <location>
        <begin position="681"/>
        <end position="720"/>
    </location>
</feature>
<dbReference type="FunFam" id="2.10.25.10:FF:000014">
    <property type="entry name" value="Latent-transforming growth factor beta-binding protein 3"/>
    <property type="match status" value="1"/>
</dbReference>
<dbReference type="InterPro" id="IPR036773">
    <property type="entry name" value="TB_dom_sf"/>
</dbReference>
<feature type="domain" description="EGF-like" evidence="23">
    <location>
        <begin position="1484"/>
        <end position="1528"/>
    </location>
</feature>
<keyword evidence="11" id="KW-0340">Growth factor binding</keyword>
<comment type="function">
    <text evidence="14">May play an integral structural role in elastic-fiber architectural organization and/or assembly.</text>
</comment>
<name>A0A8C0VEM9_CYACU</name>
<feature type="domain" description="TB" evidence="24">
    <location>
        <begin position="339"/>
        <end position="382"/>
    </location>
</feature>
<dbReference type="Gene3D" id="3.90.290.10">
    <property type="entry name" value="TGF-beta binding (TB) domain"/>
    <property type="match status" value="4"/>
</dbReference>
<dbReference type="FunFam" id="2.10.25.10:FF:000077">
    <property type="entry name" value="Latent-transforming growth factor beta-binding protein 3 isoform 1"/>
    <property type="match status" value="1"/>
</dbReference>
<dbReference type="PROSITE" id="PS51364">
    <property type="entry name" value="TB"/>
    <property type="match status" value="4"/>
</dbReference>
<dbReference type="FunFam" id="2.10.25.10:FF:000046">
    <property type="entry name" value="Latent-transforming growth factor beta-binding protein 1 isoform x2"/>
    <property type="match status" value="1"/>
</dbReference>
<evidence type="ECO:0000256" key="15">
    <source>
        <dbReference type="ARBA" id="ARBA00059743"/>
    </source>
</evidence>
<dbReference type="Pfam" id="PF07645">
    <property type="entry name" value="EGF_CA"/>
    <property type="match status" value="13"/>
</dbReference>
<feature type="domain" description="EGF-like" evidence="23">
    <location>
        <begin position="910"/>
        <end position="951"/>
    </location>
</feature>
<dbReference type="SMART" id="SM00181">
    <property type="entry name" value="EGF"/>
    <property type="match status" value="19"/>
</dbReference>
<feature type="domain" description="EGF-like" evidence="23">
    <location>
        <begin position="1213"/>
        <end position="1251"/>
    </location>
</feature>
<comment type="caution">
    <text evidence="21">Lacks conserved residue(s) required for the propagation of feature annotation.</text>
</comment>
<feature type="domain" description="TB" evidence="24">
    <location>
        <begin position="1140"/>
        <end position="1192"/>
    </location>
</feature>
<comment type="similarity">
    <text evidence="13">Belongs to the LTBP family.</text>
</comment>
<proteinExistence type="inferred from homology"/>
<keyword evidence="12" id="KW-0379">Hydroxylation</keyword>
<evidence type="ECO:0000256" key="4">
    <source>
        <dbReference type="ARBA" id="ARBA00022536"/>
    </source>
</evidence>
<keyword evidence="7" id="KW-0732">Signal</keyword>
<evidence type="ECO:0000256" key="16">
    <source>
        <dbReference type="ARBA" id="ARBA00062144"/>
    </source>
</evidence>
<accession>A0A8C0VEM9</accession>
<feature type="disulfide bond" evidence="21">
    <location>
        <begin position="27"/>
        <end position="36"/>
    </location>
</feature>
<sequence length="1538" mass="167575">CPWSQGAVCDPPCQNRGSCSRPQVCTCRSGFQGFRCEEVVPEQEYHPPGAVAERLRCCFWGEGSALKSLPSLPPAPRRIIGSPVSPQHTGSSRTVRRYPASNGQLTSNALPNGNGHEQRSSGPHAVSQEHTLSTKGANLTEKIRKIKIVFTPTICKQTCQSGRCYNSCEKGDTTTLYSQGGHDHDPKSGFRIYFCQIPCLNGGRCVGRDECWCPSNSTGKFCHLPAPSLEKKQGGRGPKTPAGSSMRHSTYTLPLSNQLASLNPSLVNVHIDHPPEAIVQIHQVARVRGDAEVSEENSVETVLVPQLTAVPWYTYVHGNGNSIATESRQQQQRAPGLLGRCFREALHGQCTNPLPGLTKLEDCCGSVGLFWGVDQCLACPPRPAHPVIENGQVECPQGYKRLNRSHCQDINECLMQGLCKDAECVNTRGSFRCTCKPGTMLDPSRSHCISDKAVSMEQGLCYRSADGGVCTFPLSHRITQQICCCSRVGKGWGENCEECPMPGSVAFKEICPAGHGYTYSSSDIRLSMRKAETEELPLSLEEQGENSNWTLDWTGRRQQLQDSLRGSILEQLVRCWGHRADIRMVLLPTLCSLLAGVSGCASSPLSCGAGACVLTPEGYSCLCHPGYTLDASRLHCIDEDECLKDPCAGKGRCINSVGSYFCLCYSGYTLAVSVGKQSCEDRDECEQPSICRGQRCINTPGSYHCQCKEGFAMGPRGQCEDVNECMDPSSCPSGRCVNTLGSYKCVSCGVGYQPRNGRCIDVDECLVEGTCAHGRCVNLDGSFRCSCYRGYEVAPDGKSCQDIDECTARAPCPSGLCLNTEGSYSCMSCDTGYAVSRDGSMCEEFISGKDPPVWGAGASLCAVPFLLADLDECEDPAVQCLGGECRNTLGSYECHCQTGFELINGTVCQDVNECLNSEICSPNGECLNSHGSYFCICAPGFSNVAGGVSCQDVDECADKSRCSQGQCLNTEGSYRCLCENGFKHSQETDDCVDVDECKEYGDAICGTWRCQNSLGSYRCIMGCQPGFHWTPLGDCIDIDECANETLCGSHGFCENSDGSFRCLCDRGYENSPSGHYCTDVNECELMVAVCGTALCENVEGSFLCLCPSDHEEYDTEAGQCKPRAGSDTHAAQLSDSAERKQCYYHISDVRLCDSVLAKNITKEECCCTVGAAWGDNCETYPCPMPVEYQEICPLGKGYIPQEDLLSGKVSFTDMDECEIFGSEFCRNGQCLNTVPGYKCFCRTGYFYDSSRLECVDQDECQNEVYCINGECLNTEGSYHCFCSLPLVLDATGNRCVNFSSRADALEEYEIHLDVCWQTVADYICQDLLHGQQTTYTECCCRLGEAWGQNCALCPHRSSADFAFLCNGASEDSERGAELRERPRYEYGPGLEDPHYGIPSPYYNYLDTVLLHARYSLCGWAEAHPALTPPCHPAGLYEGFEGLQAEECGILNGCENGRCVRVPEGYTCDCFDGFQLDMTRMACVDINECEEVGSPEPLCQGGTCENTEGSYRCQCLPGYVALARSHHCVPQTAQNPAAA</sequence>
<dbReference type="InterPro" id="IPR001881">
    <property type="entry name" value="EGF-like_Ca-bd_dom"/>
</dbReference>
<keyword evidence="8" id="KW-0677">Repeat</keyword>
<dbReference type="PROSITE" id="PS00022">
    <property type="entry name" value="EGF_1"/>
    <property type="match status" value="2"/>
</dbReference>
<evidence type="ECO:0000256" key="22">
    <source>
        <dbReference type="SAM" id="MobiDB-lite"/>
    </source>
</evidence>
<feature type="region of interest" description="Disordered" evidence="22">
    <location>
        <begin position="227"/>
        <end position="247"/>
    </location>
</feature>
<evidence type="ECO:0000256" key="21">
    <source>
        <dbReference type="PROSITE-ProRule" id="PRU00076"/>
    </source>
</evidence>
<feature type="disulfide bond" evidence="21">
    <location>
        <begin position="9"/>
        <end position="19"/>
    </location>
</feature>
<evidence type="ECO:0000256" key="2">
    <source>
        <dbReference type="ARBA" id="ARBA00022525"/>
    </source>
</evidence>
<feature type="domain" description="EGF-like" evidence="23">
    <location>
        <begin position="409"/>
        <end position="449"/>
    </location>
</feature>
<feature type="compositionally biased region" description="Polar residues" evidence="22">
    <location>
        <begin position="84"/>
        <end position="93"/>
    </location>
</feature>
<dbReference type="FunFam" id="2.10.25.10:FF:000056">
    <property type="entry name" value="Latent-transforming growth factor beta-binding protein 3 isoform 2"/>
    <property type="match status" value="1"/>
</dbReference>
<dbReference type="CDD" id="cd00054">
    <property type="entry name" value="EGF_CA"/>
    <property type="match status" value="11"/>
</dbReference>
<dbReference type="InterPro" id="IPR049883">
    <property type="entry name" value="NOTCH1_EGF-like"/>
</dbReference>
<feature type="domain" description="EGF-like" evidence="23">
    <location>
        <begin position="191"/>
        <end position="223"/>
    </location>
</feature>
<feature type="disulfide bond" evidence="21">
    <location>
        <begin position="213"/>
        <end position="222"/>
    </location>
</feature>
<evidence type="ECO:0000256" key="14">
    <source>
        <dbReference type="ARBA" id="ARBA00058734"/>
    </source>
</evidence>
<feature type="disulfide bond" evidence="21">
    <location>
        <begin position="195"/>
        <end position="205"/>
    </location>
</feature>
<evidence type="ECO:0000256" key="3">
    <source>
        <dbReference type="ARBA" id="ARBA00022530"/>
    </source>
</evidence>
<reference evidence="25" key="2">
    <citation type="submission" date="2025-09" db="UniProtKB">
        <authorList>
            <consortium name="Ensembl"/>
        </authorList>
    </citation>
    <scope>IDENTIFICATION</scope>
</reference>
<dbReference type="PROSITE" id="PS01187">
    <property type="entry name" value="EGF_CA"/>
    <property type="match status" value="7"/>
</dbReference>
<evidence type="ECO:0000256" key="10">
    <source>
        <dbReference type="ARBA" id="ARBA00023180"/>
    </source>
</evidence>
<evidence type="ECO:0000256" key="13">
    <source>
        <dbReference type="ARBA" id="ARBA00038081"/>
    </source>
</evidence>
<dbReference type="SUPFAM" id="SSF57196">
    <property type="entry name" value="EGF/Laminin"/>
    <property type="match status" value="9"/>
</dbReference>
<dbReference type="PANTHER" id="PTHR47333">
    <property type="entry name" value="VON WILLEBRAND FACTOR C AND EGF DOMAIN-CONTAINING PROTEIN"/>
    <property type="match status" value="1"/>
</dbReference>
<keyword evidence="3" id="KW-0272">Extracellular matrix</keyword>
<keyword evidence="4 21" id="KW-0245">EGF-like domain</keyword>
<dbReference type="InterPro" id="IPR052080">
    <property type="entry name" value="vWF_C/EGF_Fibrillin"/>
</dbReference>
<feature type="domain" description="EGF-like" evidence="23">
    <location>
        <begin position="952"/>
        <end position="992"/>
    </location>
</feature>
<dbReference type="FunFam" id="2.10.25.10:FF:000024">
    <property type="entry name" value="Putative latent-transforming growth factor beta-binding protein 2"/>
    <property type="match status" value="3"/>
</dbReference>
<dbReference type="InterPro" id="IPR026823">
    <property type="entry name" value="cEGF"/>
</dbReference>
<dbReference type="GO" id="GO:0005509">
    <property type="term" value="F:calcium ion binding"/>
    <property type="evidence" value="ECO:0007669"/>
    <property type="project" value="InterPro"/>
</dbReference>
<dbReference type="GO" id="GO:0019838">
    <property type="term" value="F:growth factor binding"/>
    <property type="evidence" value="ECO:0007669"/>
    <property type="project" value="UniProtKB-KW"/>
</dbReference>
<feature type="compositionally biased region" description="Polar residues" evidence="22">
    <location>
        <begin position="101"/>
        <end position="111"/>
    </location>
</feature>
<dbReference type="FunFam" id="3.90.290.10:FF:000002">
    <property type="entry name" value="Latent-transforming growth factor beta-binding protein 3 isoform 1"/>
    <property type="match status" value="1"/>
</dbReference>
<evidence type="ECO:0000259" key="24">
    <source>
        <dbReference type="PROSITE" id="PS51364"/>
    </source>
</evidence>
<feature type="domain" description="TB" evidence="24">
    <location>
        <begin position="1313"/>
        <end position="1365"/>
    </location>
</feature>
<feature type="domain" description="EGF-like" evidence="23">
    <location>
        <begin position="5"/>
        <end position="37"/>
    </location>
</feature>
<dbReference type="FunFam" id="2.10.25.10:FF:000469">
    <property type="entry name" value="Latent transforming growth factor beta binding protein 2"/>
    <property type="match status" value="1"/>
</dbReference>
<evidence type="ECO:0000256" key="7">
    <source>
        <dbReference type="ARBA" id="ARBA00022729"/>
    </source>
</evidence>
<reference evidence="25" key="1">
    <citation type="submission" date="2025-08" db="UniProtKB">
        <authorList>
            <consortium name="Ensembl"/>
        </authorList>
    </citation>
    <scope>IDENTIFICATION</scope>
</reference>
<dbReference type="FunFam" id="2.10.25.10:FF:000019">
    <property type="entry name" value="latent-transforming growth factor beta-binding protein 1 isoform X2"/>
    <property type="match status" value="1"/>
</dbReference>
<dbReference type="SUPFAM" id="SSF57581">
    <property type="entry name" value="TB module/8-cys domain"/>
    <property type="match status" value="4"/>
</dbReference>
<evidence type="ECO:0000256" key="1">
    <source>
        <dbReference type="ARBA" id="ARBA00004498"/>
    </source>
</evidence>
<gene>
    <name evidence="25" type="primary">LTBP2</name>
</gene>